<keyword evidence="3" id="KW-1185">Reference proteome</keyword>
<dbReference type="Proteomes" id="UP000507470">
    <property type="component" value="Unassembled WGS sequence"/>
</dbReference>
<feature type="region of interest" description="Disordered" evidence="1">
    <location>
        <begin position="53"/>
        <end position="96"/>
    </location>
</feature>
<sequence length="150" mass="16923">MRNHKEANLLAAYRVTNYILKQVDLQIQRMENIQCKQISSTHPQIAHASSVSGVNKGSSVHQNPEEHLEPHPFYRPINPSHTQPVFNTSQGQQNANNVVPTYTSQKLSENTLHLTIRPSQPYVTVPLTSMSSRRTKLNQSTIAKPQSCKQ</sequence>
<dbReference type="EMBL" id="CACVKT020005287">
    <property type="protein sequence ID" value="CAC5394430.1"/>
    <property type="molecule type" value="Genomic_DNA"/>
</dbReference>
<evidence type="ECO:0000313" key="2">
    <source>
        <dbReference type="EMBL" id="CAC5394430.1"/>
    </source>
</evidence>
<evidence type="ECO:0000256" key="1">
    <source>
        <dbReference type="SAM" id="MobiDB-lite"/>
    </source>
</evidence>
<feature type="compositionally biased region" description="Basic and acidic residues" evidence="1">
    <location>
        <begin position="63"/>
        <end position="72"/>
    </location>
</feature>
<organism evidence="2 3">
    <name type="scientific">Mytilus coruscus</name>
    <name type="common">Sea mussel</name>
    <dbReference type="NCBI Taxonomy" id="42192"/>
    <lineage>
        <taxon>Eukaryota</taxon>
        <taxon>Metazoa</taxon>
        <taxon>Spiralia</taxon>
        <taxon>Lophotrochozoa</taxon>
        <taxon>Mollusca</taxon>
        <taxon>Bivalvia</taxon>
        <taxon>Autobranchia</taxon>
        <taxon>Pteriomorphia</taxon>
        <taxon>Mytilida</taxon>
        <taxon>Mytiloidea</taxon>
        <taxon>Mytilidae</taxon>
        <taxon>Mytilinae</taxon>
        <taxon>Mytilus</taxon>
    </lineage>
</organism>
<gene>
    <name evidence="2" type="ORF">MCOR_29178</name>
</gene>
<evidence type="ECO:0000313" key="3">
    <source>
        <dbReference type="Proteomes" id="UP000507470"/>
    </source>
</evidence>
<protein>
    <submittedName>
        <fullName evidence="2">Uncharacterized protein</fullName>
    </submittedName>
</protein>
<dbReference type="AlphaFoldDB" id="A0A6J8CHT3"/>
<accession>A0A6J8CHT3</accession>
<proteinExistence type="predicted"/>
<feature type="compositionally biased region" description="Polar residues" evidence="1">
    <location>
        <begin position="79"/>
        <end position="96"/>
    </location>
</feature>
<name>A0A6J8CHT3_MYTCO</name>
<feature type="region of interest" description="Disordered" evidence="1">
    <location>
        <begin position="131"/>
        <end position="150"/>
    </location>
</feature>
<reference evidence="2 3" key="1">
    <citation type="submission" date="2020-06" db="EMBL/GenBank/DDBJ databases">
        <authorList>
            <person name="Li R."/>
            <person name="Bekaert M."/>
        </authorList>
    </citation>
    <scope>NUCLEOTIDE SEQUENCE [LARGE SCALE GENOMIC DNA]</scope>
    <source>
        <strain evidence="3">wild</strain>
    </source>
</reference>